<dbReference type="InterPro" id="IPR037118">
    <property type="entry name" value="Val-tRNA_synth_C_sf"/>
</dbReference>
<dbReference type="Pfam" id="PF16326">
    <property type="entry name" value="ABC_tran_CTD"/>
    <property type="match status" value="1"/>
</dbReference>
<evidence type="ECO:0000256" key="1">
    <source>
        <dbReference type="ARBA" id="ARBA00022741"/>
    </source>
</evidence>
<evidence type="ECO:0000256" key="2">
    <source>
        <dbReference type="ARBA" id="ARBA00022840"/>
    </source>
</evidence>
<keyword evidence="1" id="KW-0547">Nucleotide-binding</keyword>
<feature type="coiled-coil region" evidence="3">
    <location>
        <begin position="87"/>
        <end position="114"/>
    </location>
</feature>
<dbReference type="CDD" id="cd03221">
    <property type="entry name" value="ABCF_EF-3"/>
    <property type="match status" value="2"/>
</dbReference>
<accession>A0ABW1RI51</accession>
<dbReference type="SMART" id="SM00382">
    <property type="entry name" value="AAA"/>
    <property type="match status" value="2"/>
</dbReference>
<evidence type="ECO:0000256" key="3">
    <source>
        <dbReference type="SAM" id="Coils"/>
    </source>
</evidence>
<keyword evidence="2 5" id="KW-0067">ATP-binding</keyword>
<protein>
    <submittedName>
        <fullName evidence="5">ABC-F family ATP-binding cassette domain-containing protein</fullName>
    </submittedName>
</protein>
<evidence type="ECO:0000313" key="6">
    <source>
        <dbReference type="Proteomes" id="UP001596289"/>
    </source>
</evidence>
<name>A0ABW1RI51_9LACO</name>
<proteinExistence type="predicted"/>
<dbReference type="GO" id="GO:0005524">
    <property type="term" value="F:ATP binding"/>
    <property type="evidence" value="ECO:0007669"/>
    <property type="project" value="UniProtKB-KW"/>
</dbReference>
<dbReference type="InterPro" id="IPR003439">
    <property type="entry name" value="ABC_transporter-like_ATP-bd"/>
</dbReference>
<dbReference type="InterPro" id="IPR051309">
    <property type="entry name" value="ABCF_ATPase"/>
</dbReference>
<gene>
    <name evidence="5" type="ORF">ACFQGP_11710</name>
</gene>
<feature type="domain" description="ABC transporter" evidence="4">
    <location>
        <begin position="4"/>
        <end position="263"/>
    </location>
</feature>
<dbReference type="PANTHER" id="PTHR42855">
    <property type="entry name" value="ABC TRANSPORTER ATP-BINDING SUBUNIT"/>
    <property type="match status" value="1"/>
</dbReference>
<dbReference type="EMBL" id="JBHSSL010000100">
    <property type="protein sequence ID" value="MFC6171217.1"/>
    <property type="molecule type" value="Genomic_DNA"/>
</dbReference>
<evidence type="ECO:0000259" key="4">
    <source>
        <dbReference type="PROSITE" id="PS50893"/>
    </source>
</evidence>
<evidence type="ECO:0000313" key="5">
    <source>
        <dbReference type="EMBL" id="MFC6171217.1"/>
    </source>
</evidence>
<organism evidence="5 6">
    <name type="scientific">Loigolactobacillus jiayinensis</name>
    <dbReference type="NCBI Taxonomy" id="2486016"/>
    <lineage>
        <taxon>Bacteria</taxon>
        <taxon>Bacillati</taxon>
        <taxon>Bacillota</taxon>
        <taxon>Bacilli</taxon>
        <taxon>Lactobacillales</taxon>
        <taxon>Lactobacillaceae</taxon>
        <taxon>Loigolactobacillus</taxon>
    </lineage>
</organism>
<reference evidence="6" key="1">
    <citation type="journal article" date="2019" name="Int. J. Syst. Evol. Microbiol.">
        <title>The Global Catalogue of Microorganisms (GCM) 10K type strain sequencing project: providing services to taxonomists for standard genome sequencing and annotation.</title>
        <authorList>
            <consortium name="The Broad Institute Genomics Platform"/>
            <consortium name="The Broad Institute Genome Sequencing Center for Infectious Disease"/>
            <person name="Wu L."/>
            <person name="Ma J."/>
        </authorList>
    </citation>
    <scope>NUCLEOTIDE SEQUENCE [LARGE SCALE GENOMIC DNA]</scope>
    <source>
        <strain evidence="6">CCM 8904</strain>
    </source>
</reference>
<dbReference type="InterPro" id="IPR032781">
    <property type="entry name" value="ABC_tran_Xtn"/>
</dbReference>
<feature type="coiled-coil region" evidence="3">
    <location>
        <begin position="568"/>
        <end position="635"/>
    </location>
</feature>
<dbReference type="PROSITE" id="PS00211">
    <property type="entry name" value="ABC_TRANSPORTER_1"/>
    <property type="match status" value="1"/>
</dbReference>
<dbReference type="InterPro" id="IPR032524">
    <property type="entry name" value="ABC_tran_C"/>
</dbReference>
<dbReference type="InterPro" id="IPR017871">
    <property type="entry name" value="ABC_transporter-like_CS"/>
</dbReference>
<dbReference type="SUPFAM" id="SSF52540">
    <property type="entry name" value="P-loop containing nucleoside triphosphate hydrolases"/>
    <property type="match status" value="2"/>
</dbReference>
<dbReference type="Gene3D" id="3.40.50.300">
    <property type="entry name" value="P-loop containing nucleotide triphosphate hydrolases"/>
    <property type="match status" value="2"/>
</dbReference>
<sequence length="650" mass="73552">MILLQAQNVARRFGAETLFEHVHLEVQSNARVALVGRNGIGKSTLLKIIIDQNPPDEGQVITSKGVSVGYLSQDTGLDSQHTIFAEMLTVFADLRQMEQQMHQLEAQLGDRELLADEEAYQQALKRYEQLQHTFTERNGYGYEAEIRNVLHGFGFDADYYEHRVSDLSGGQKSRLALAKLLLEKHDLLILDEPTNHLDIDTLTWLEGYLQGYAGALLIVSHDQYFLDKVATEVYDLSQHTTRHYNGNYTRYREQKAANLEQEWKAYEKQQAEIAKLQDFVDKNIVRASTTKRAQSRRKQLEKIVRIERPQNDNKTVRFSFTADKQSGNEVLTVAHAAVGYGDTTLADPIDLQVKRHEAIAITGPNGVGKSTLLKSILGQIPFLKGAAQFGTGVDVGYYDQEQENLHNNKSVLGEIWDEHPTMPEVNIRRILGSFLFTGSDVEKSVSSLSGGERAQLMLVKLAMNHNNFLILDEPTNHLDIDSKEVLEEALRNYDGTILFVSHDRYFMNNLATLTVELSRAGTATYLGNYDYYLDKKDEKEAIAAENAPAAVAATSAAPSTDQQHYQLNKEQQKQARKLQREVTALEEKLDELDLQDQQLQLAMTQPDTLQDPAKLNELQQQLEAVHQQQETVENQWEQQSLALEEIHTES</sequence>
<dbReference type="Pfam" id="PF12848">
    <property type="entry name" value="ABC_tran_Xtn"/>
    <property type="match status" value="1"/>
</dbReference>
<feature type="domain" description="ABC transporter" evidence="4">
    <location>
        <begin position="331"/>
        <end position="544"/>
    </location>
</feature>
<dbReference type="Gene3D" id="1.10.287.380">
    <property type="entry name" value="Valyl-tRNA synthetase, C-terminal domain"/>
    <property type="match status" value="1"/>
</dbReference>
<dbReference type="InterPro" id="IPR003593">
    <property type="entry name" value="AAA+_ATPase"/>
</dbReference>
<dbReference type="PROSITE" id="PS50893">
    <property type="entry name" value="ABC_TRANSPORTER_2"/>
    <property type="match status" value="2"/>
</dbReference>
<dbReference type="RefSeq" id="WP_125553721.1">
    <property type="nucleotide sequence ID" value="NZ_JBHSSL010000100.1"/>
</dbReference>
<dbReference type="Proteomes" id="UP001596289">
    <property type="component" value="Unassembled WGS sequence"/>
</dbReference>
<keyword evidence="3" id="KW-0175">Coiled coil</keyword>
<dbReference type="PANTHER" id="PTHR42855:SF2">
    <property type="entry name" value="DRUG RESISTANCE ABC TRANSPORTER,ATP-BINDING PROTEIN"/>
    <property type="match status" value="1"/>
</dbReference>
<keyword evidence="6" id="KW-1185">Reference proteome</keyword>
<dbReference type="InterPro" id="IPR027417">
    <property type="entry name" value="P-loop_NTPase"/>
</dbReference>
<comment type="caution">
    <text evidence="5">The sequence shown here is derived from an EMBL/GenBank/DDBJ whole genome shotgun (WGS) entry which is preliminary data.</text>
</comment>
<dbReference type="Pfam" id="PF00005">
    <property type="entry name" value="ABC_tran"/>
    <property type="match status" value="2"/>
</dbReference>